<organism evidence="8 9">
    <name type="scientific">Saccharothrix saharensis</name>
    <dbReference type="NCBI Taxonomy" id="571190"/>
    <lineage>
        <taxon>Bacteria</taxon>
        <taxon>Bacillati</taxon>
        <taxon>Actinomycetota</taxon>
        <taxon>Actinomycetes</taxon>
        <taxon>Pseudonocardiales</taxon>
        <taxon>Pseudonocardiaceae</taxon>
        <taxon>Saccharothrix</taxon>
    </lineage>
</organism>
<dbReference type="EMBL" id="VFPP01000001">
    <property type="protein sequence ID" value="TQM79139.1"/>
    <property type="molecule type" value="Genomic_DNA"/>
</dbReference>
<evidence type="ECO:0000256" key="1">
    <source>
        <dbReference type="ARBA" id="ARBA00001933"/>
    </source>
</evidence>
<evidence type="ECO:0000256" key="2">
    <source>
        <dbReference type="ARBA" id="ARBA00009533"/>
    </source>
</evidence>
<keyword evidence="3" id="KW-0210">Decarboxylase</keyword>
<dbReference type="GO" id="GO:0006520">
    <property type="term" value="P:amino acid metabolic process"/>
    <property type="evidence" value="ECO:0007669"/>
    <property type="project" value="InterPro"/>
</dbReference>
<reference evidence="8 9" key="1">
    <citation type="submission" date="2019-06" db="EMBL/GenBank/DDBJ databases">
        <title>Sequencing the genomes of 1000 actinobacteria strains.</title>
        <authorList>
            <person name="Klenk H.-P."/>
        </authorList>
    </citation>
    <scope>NUCLEOTIDE SEQUENCE [LARGE SCALE GENOMIC DNA]</scope>
    <source>
        <strain evidence="8 9">DSM 45456</strain>
    </source>
</reference>
<protein>
    <submittedName>
        <fullName evidence="8">Glutamate/tyrosine decarboxylase-like PLP-dependent enzyme</fullName>
    </submittedName>
</protein>
<dbReference type="InterPro" id="IPR010977">
    <property type="entry name" value="Aromatic_deC"/>
</dbReference>
<dbReference type="OrthoDB" id="3335676at2"/>
<evidence type="ECO:0000256" key="6">
    <source>
        <dbReference type="PIRSR" id="PIRSR602129-50"/>
    </source>
</evidence>
<dbReference type="Gene3D" id="3.90.1150.10">
    <property type="entry name" value="Aspartate Aminotransferase, domain 1"/>
    <property type="match status" value="1"/>
</dbReference>
<keyword evidence="9" id="KW-1185">Reference proteome</keyword>
<evidence type="ECO:0000313" key="8">
    <source>
        <dbReference type="EMBL" id="TQM79139.1"/>
    </source>
</evidence>
<dbReference type="PRINTS" id="PR00800">
    <property type="entry name" value="YHDCRBOXLASE"/>
</dbReference>
<dbReference type="InterPro" id="IPR015424">
    <property type="entry name" value="PyrdxlP-dep_Trfase"/>
</dbReference>
<accession>A0A543J8J7</accession>
<dbReference type="AlphaFoldDB" id="A0A543J8J7"/>
<keyword evidence="5 7" id="KW-0456">Lyase</keyword>
<name>A0A543J8J7_9PSEU</name>
<comment type="caution">
    <text evidence="8">The sequence shown here is derived from an EMBL/GenBank/DDBJ whole genome shotgun (WGS) entry which is preliminary data.</text>
</comment>
<dbReference type="Gene3D" id="3.40.640.10">
    <property type="entry name" value="Type I PLP-dependent aspartate aminotransferase-like (Major domain)"/>
    <property type="match status" value="1"/>
</dbReference>
<dbReference type="GO" id="GO:0019752">
    <property type="term" value="P:carboxylic acid metabolic process"/>
    <property type="evidence" value="ECO:0007669"/>
    <property type="project" value="InterPro"/>
</dbReference>
<feature type="modified residue" description="N6-(pyridoxal phosphate)lysine" evidence="6">
    <location>
        <position position="294"/>
    </location>
</feature>
<evidence type="ECO:0000256" key="3">
    <source>
        <dbReference type="ARBA" id="ARBA00022793"/>
    </source>
</evidence>
<dbReference type="InterPro" id="IPR015422">
    <property type="entry name" value="PyrdxlP-dep_Trfase_small"/>
</dbReference>
<dbReference type="SUPFAM" id="SSF53383">
    <property type="entry name" value="PLP-dependent transferases"/>
    <property type="match status" value="1"/>
</dbReference>
<dbReference type="PANTHER" id="PTHR11999:SF70">
    <property type="entry name" value="MIP05841P"/>
    <property type="match status" value="1"/>
</dbReference>
<comment type="similarity">
    <text evidence="2 7">Belongs to the group II decarboxylase family.</text>
</comment>
<evidence type="ECO:0000256" key="7">
    <source>
        <dbReference type="RuleBase" id="RU000382"/>
    </source>
</evidence>
<evidence type="ECO:0000256" key="4">
    <source>
        <dbReference type="ARBA" id="ARBA00022898"/>
    </source>
</evidence>
<dbReference type="Proteomes" id="UP000316628">
    <property type="component" value="Unassembled WGS sequence"/>
</dbReference>
<comment type="cofactor">
    <cofactor evidence="1 6 7">
        <name>pyridoxal 5'-phosphate</name>
        <dbReference type="ChEBI" id="CHEBI:597326"/>
    </cofactor>
</comment>
<gene>
    <name evidence="8" type="ORF">FHX81_1434</name>
</gene>
<evidence type="ECO:0000313" key="9">
    <source>
        <dbReference type="Proteomes" id="UP000316628"/>
    </source>
</evidence>
<keyword evidence="4 6" id="KW-0663">Pyridoxal phosphate</keyword>
<sequence>MTTPAPHELRLTAEQMRALGHQVVDLVVDHLSGQRDRPVHRRVAAGEVDHLLDEAIPEHPADPGGLVDFLAAEVLPRSLHLGHPGCLAFIPSANNFLGVLGDFIASGFNVSPGAWFVGAGPAAIEQVTARWLAELLGMPAGSGGVFTPGGTVANLAAVAAARHDRLGDDPAAAVLYCSDQTHPAVLRACHVLGLRDALRLLPGTGHRLDPDLVRREVEADRRAGRRPFLVLANAGTTGTGSIDPLPELADLCREHDLWLHVDGAHGAAAAMTSRGRAALTGLAEADSIVVDPHKWLFQPYEIGCLLVRDPTTLYRTFALERFRAHAGYLDLTRPSPDEVNLSDHGVQLTTSARALKLWLSFKGFGVTAFRAAIDRGLDLTEHAAGLVGRSAELELLAGPSLGILCFRYRPPSAPDTADLDAVQHRITEAVNASGRFMIATTTVHDQRALRLCTTNPRTTPADLDALFTDIMRAGQALE</sequence>
<dbReference type="GO" id="GO:0030170">
    <property type="term" value="F:pyridoxal phosphate binding"/>
    <property type="evidence" value="ECO:0007669"/>
    <property type="project" value="InterPro"/>
</dbReference>
<dbReference type="InterPro" id="IPR015421">
    <property type="entry name" value="PyrdxlP-dep_Trfase_major"/>
</dbReference>
<dbReference type="PANTHER" id="PTHR11999">
    <property type="entry name" value="GROUP II PYRIDOXAL-5-PHOSPHATE DECARBOXYLASE"/>
    <property type="match status" value="1"/>
</dbReference>
<proteinExistence type="inferred from homology"/>
<dbReference type="RefSeq" id="WP_141976224.1">
    <property type="nucleotide sequence ID" value="NZ_VFPP01000001.1"/>
</dbReference>
<dbReference type="InterPro" id="IPR002129">
    <property type="entry name" value="PyrdxlP-dep_de-COase"/>
</dbReference>
<dbReference type="Pfam" id="PF00282">
    <property type="entry name" value="Pyridoxal_deC"/>
    <property type="match status" value="1"/>
</dbReference>
<evidence type="ECO:0000256" key="5">
    <source>
        <dbReference type="ARBA" id="ARBA00023239"/>
    </source>
</evidence>
<dbReference type="GO" id="GO:0004058">
    <property type="term" value="F:aromatic-L-amino-acid decarboxylase activity"/>
    <property type="evidence" value="ECO:0007669"/>
    <property type="project" value="UniProtKB-ARBA"/>
</dbReference>
<dbReference type="Gene3D" id="1.20.1340.10">
    <property type="entry name" value="dopa decarboxylase, N-terminal domain"/>
    <property type="match status" value="1"/>
</dbReference>